<evidence type="ECO:0000256" key="1">
    <source>
        <dbReference type="ARBA" id="ARBA00023015"/>
    </source>
</evidence>
<organism evidence="6">
    <name type="scientific">Alexandrium monilatum</name>
    <dbReference type="NCBI Taxonomy" id="311494"/>
    <lineage>
        <taxon>Eukaryota</taxon>
        <taxon>Sar</taxon>
        <taxon>Alveolata</taxon>
        <taxon>Dinophyceae</taxon>
        <taxon>Gonyaulacales</taxon>
        <taxon>Pyrocystaceae</taxon>
        <taxon>Alexandrium</taxon>
    </lineage>
</organism>
<dbReference type="GO" id="GO:0003677">
    <property type="term" value="F:DNA binding"/>
    <property type="evidence" value="ECO:0007669"/>
    <property type="project" value="UniProtKB-KW"/>
</dbReference>
<dbReference type="FunFam" id="1.10.260.40:FF:000018">
    <property type="entry name" value="Multiprotein bridging factor 1"/>
    <property type="match status" value="1"/>
</dbReference>
<sequence>MAQAIAAQVPQGSAARRALAPPISIPLAAPPPPAAMPSGPSLQGAQDWAPVVWQKSGPKGKAAKSSQEVNAARRAGAEVETSKKFGGGGNQSAHSVVPNAKKLDENTETFRHDTVSHDFKLALMQARTAKKMSQAALAQAINEKGTVINEYESGKAIPNGAIINKLNRALGVRLPKAK</sequence>
<dbReference type="AlphaFoldDB" id="A0A7S4QEP3"/>
<evidence type="ECO:0000259" key="5">
    <source>
        <dbReference type="PROSITE" id="PS50943"/>
    </source>
</evidence>
<protein>
    <recommendedName>
        <fullName evidence="5">HTH cro/C1-type domain-containing protein</fullName>
    </recommendedName>
</protein>
<name>A0A7S4QEP3_9DINO</name>
<keyword evidence="1" id="KW-0805">Transcription regulation</keyword>
<evidence type="ECO:0000256" key="4">
    <source>
        <dbReference type="SAM" id="MobiDB-lite"/>
    </source>
</evidence>
<dbReference type="InterPro" id="IPR013729">
    <property type="entry name" value="MBF1_N"/>
</dbReference>
<keyword evidence="3" id="KW-0804">Transcription</keyword>
<feature type="region of interest" description="Disordered" evidence="4">
    <location>
        <begin position="23"/>
        <end position="98"/>
    </location>
</feature>
<dbReference type="InterPro" id="IPR010982">
    <property type="entry name" value="Lambda_DNA-bd_dom_sf"/>
</dbReference>
<evidence type="ECO:0000256" key="3">
    <source>
        <dbReference type="ARBA" id="ARBA00023163"/>
    </source>
</evidence>
<dbReference type="PANTHER" id="PTHR10245">
    <property type="entry name" value="ENDOTHELIAL DIFFERENTIATION-RELATED FACTOR 1 MULTIPROTEIN BRIDGING FACTOR 1"/>
    <property type="match status" value="1"/>
</dbReference>
<dbReference type="EMBL" id="HBNR01028364">
    <property type="protein sequence ID" value="CAE4581387.1"/>
    <property type="molecule type" value="Transcribed_RNA"/>
</dbReference>
<dbReference type="CDD" id="cd00093">
    <property type="entry name" value="HTH_XRE"/>
    <property type="match status" value="1"/>
</dbReference>
<proteinExistence type="predicted"/>
<evidence type="ECO:0000313" key="6">
    <source>
        <dbReference type="EMBL" id="CAE4581387.1"/>
    </source>
</evidence>
<dbReference type="SMART" id="SM00530">
    <property type="entry name" value="HTH_XRE"/>
    <property type="match status" value="1"/>
</dbReference>
<dbReference type="PROSITE" id="PS50943">
    <property type="entry name" value="HTH_CROC1"/>
    <property type="match status" value="1"/>
</dbReference>
<dbReference type="PANTHER" id="PTHR10245:SF15">
    <property type="entry name" value="ENDOTHELIAL DIFFERENTIATION-RELATED FACTOR 1"/>
    <property type="match status" value="1"/>
</dbReference>
<dbReference type="Gene3D" id="1.10.260.40">
    <property type="entry name" value="lambda repressor-like DNA-binding domains"/>
    <property type="match status" value="1"/>
</dbReference>
<accession>A0A7S4QEP3</accession>
<reference evidence="6" key="1">
    <citation type="submission" date="2021-01" db="EMBL/GenBank/DDBJ databases">
        <authorList>
            <person name="Corre E."/>
            <person name="Pelletier E."/>
            <person name="Niang G."/>
            <person name="Scheremetjew M."/>
            <person name="Finn R."/>
            <person name="Kale V."/>
            <person name="Holt S."/>
            <person name="Cochrane G."/>
            <person name="Meng A."/>
            <person name="Brown T."/>
            <person name="Cohen L."/>
        </authorList>
    </citation>
    <scope>NUCLEOTIDE SEQUENCE</scope>
    <source>
        <strain evidence="6">CCMP3105</strain>
    </source>
</reference>
<evidence type="ECO:0000256" key="2">
    <source>
        <dbReference type="ARBA" id="ARBA00023125"/>
    </source>
</evidence>
<dbReference type="Pfam" id="PF01381">
    <property type="entry name" value="HTH_3"/>
    <property type="match status" value="1"/>
</dbReference>
<dbReference type="SUPFAM" id="SSF47413">
    <property type="entry name" value="lambda repressor-like DNA-binding domains"/>
    <property type="match status" value="1"/>
</dbReference>
<dbReference type="InterPro" id="IPR001387">
    <property type="entry name" value="Cro/C1-type_HTH"/>
</dbReference>
<keyword evidence="2" id="KW-0238">DNA-binding</keyword>
<dbReference type="Pfam" id="PF08523">
    <property type="entry name" value="MBF1"/>
    <property type="match status" value="1"/>
</dbReference>
<feature type="compositionally biased region" description="Low complexity" evidence="4">
    <location>
        <begin position="55"/>
        <end position="66"/>
    </location>
</feature>
<feature type="domain" description="HTH cro/C1-type" evidence="5">
    <location>
        <begin position="123"/>
        <end position="177"/>
    </location>
</feature>
<gene>
    <name evidence="6" type="ORF">AMON00008_LOCUS19281</name>
</gene>
<dbReference type="GO" id="GO:0005634">
    <property type="term" value="C:nucleus"/>
    <property type="evidence" value="ECO:0007669"/>
    <property type="project" value="TreeGrafter"/>
</dbReference>